<evidence type="ECO:0000313" key="8">
    <source>
        <dbReference type="Proteomes" id="UP000011910"/>
    </source>
</evidence>
<feature type="domain" description="GH26" evidence="6">
    <location>
        <begin position="39"/>
        <end position="356"/>
    </location>
</feature>
<comment type="similarity">
    <text evidence="1 4">Belongs to the glycosyl hydrolase 26 family.</text>
</comment>
<feature type="active site" description="Proton donor" evidence="4">
    <location>
        <position position="173"/>
    </location>
</feature>
<dbReference type="PANTHER" id="PTHR40079:SF4">
    <property type="entry name" value="GH26 DOMAIN-CONTAINING PROTEIN-RELATED"/>
    <property type="match status" value="1"/>
</dbReference>
<dbReference type="eggNOG" id="COG3250">
    <property type="taxonomic scope" value="Bacteria"/>
</dbReference>
<keyword evidence="5" id="KW-0812">Transmembrane</keyword>
<keyword evidence="5" id="KW-0472">Membrane</keyword>
<dbReference type="OrthoDB" id="9802773at2"/>
<dbReference type="AlphaFoldDB" id="M7N9K9"/>
<dbReference type="GO" id="GO:0008810">
    <property type="term" value="F:cellulase activity"/>
    <property type="evidence" value="ECO:0007669"/>
    <property type="project" value="UniProtKB-EC"/>
</dbReference>
<evidence type="ECO:0000256" key="5">
    <source>
        <dbReference type="SAM" id="Phobius"/>
    </source>
</evidence>
<dbReference type="STRING" id="1279009.ADICEAN_00924"/>
<sequence>MEVPFRPFGKASLNILLICPISIPFLAIPWFLSQKQQEISMDSDHGPQTQTEIGGFYTGIYLPPSNRGLLQQLAAVENETNHQFSVASTYLAWGADPLPVAEWQALAEKGTIPMISWEPWTNLFPHYATHPELGQNKKVFHYIAEGYFDGYIDSVAIAIRSLGYPVFLRFAHEMDNPMYPWSATGDNTPAEFIAAWRYVHGRFQSLGVQNVTWVWNPLKPSAFEAYFPNGARYPENMYVDWIGITCLNYGTANQDGRWYRFEELYTPFQQKLKHYGIELPVMLAEFGSTSYGGAAGSWVADALRKIRTAYPEIRATVLFYSDQDQNWVADWRPATGEGGINWTYPLNTISSTLNSFSTLALIPFEKKEGAATRPKPRVAGDSGNYSLLVKGSPFYIKGVCYNPAHDWRDGFLPLTRKQLEQDFSKIKAMGANTIRRYEPGPYDINMFNVAEEQDLAIVYGFWFDPAIDYYTNTAAKAAYEAKVLKHVKKYKDRNAIIAWNIGNESWGLQKKHFARPYLTLTRRAYLEFLEGLAQKIREIDPDRPIFASEEQEHYQLPSTVYELYTHLPSVDIIGINAYYKANIERLQETFLKFDGSRPYAVTEFGPKGYWSHEFGDFRDGYHLIEVSSLSKARWYQTQWQTYIQPHKGHNLGGFAFSWRDRYEGTSTWFGITDYKGRLKPAYYYLQQAYGAAEKPVTEAGRADFADLTIVGPWNALKPGGSVWLTAAVTNGYAGPLTFEWDIQDEASWKSVGSIQNDIYDLKHVELKIPAAKSSYRVYVHATDTAGNVITASRPLVME</sequence>
<comment type="caution">
    <text evidence="7">The sequence shown here is derived from an EMBL/GenBank/DDBJ whole genome shotgun (WGS) entry which is preliminary data.</text>
</comment>
<dbReference type="Gene3D" id="3.20.20.80">
    <property type="entry name" value="Glycosidases"/>
    <property type="match status" value="2"/>
</dbReference>
<keyword evidence="5" id="KW-1133">Transmembrane helix</keyword>
<name>M7N9K9_9BACT</name>
<dbReference type="GO" id="GO:0006080">
    <property type="term" value="P:substituted mannan metabolic process"/>
    <property type="evidence" value="ECO:0007669"/>
    <property type="project" value="InterPro"/>
</dbReference>
<dbReference type="InterPro" id="IPR006103">
    <property type="entry name" value="Glyco_hydro_2_cat"/>
</dbReference>
<reference evidence="7 8" key="1">
    <citation type="journal article" date="2013" name="Genome Announc.">
        <title>Draft Genome Sequence of Cesiribacter andamanensis Strain AMV16T, Isolated from a Soil Sample from a Mud Volcano in the Andaman Islands, India.</title>
        <authorList>
            <person name="Shivaji S."/>
            <person name="Ara S."/>
            <person name="Begum Z."/>
            <person name="Srinivas T.N."/>
            <person name="Singh A."/>
            <person name="Kumar Pinnaka A."/>
        </authorList>
    </citation>
    <scope>NUCLEOTIDE SEQUENCE [LARGE SCALE GENOMIC DNA]</scope>
    <source>
        <strain evidence="7 8">AMV16</strain>
    </source>
</reference>
<gene>
    <name evidence="7" type="primary">celH</name>
    <name evidence="7" type="ORF">ADICEAN_00924</name>
</gene>
<proteinExistence type="inferred from homology"/>
<organism evidence="7 8">
    <name type="scientific">Cesiribacter andamanensis AMV16</name>
    <dbReference type="NCBI Taxonomy" id="1279009"/>
    <lineage>
        <taxon>Bacteria</taxon>
        <taxon>Pseudomonadati</taxon>
        <taxon>Bacteroidota</taxon>
        <taxon>Cytophagia</taxon>
        <taxon>Cytophagales</taxon>
        <taxon>Cesiribacteraceae</taxon>
        <taxon>Cesiribacter</taxon>
    </lineage>
</organism>
<keyword evidence="2 4" id="KW-0378">Hydrolase</keyword>
<dbReference type="eggNOG" id="COG4124">
    <property type="taxonomic scope" value="Bacteria"/>
</dbReference>
<dbReference type="Pfam" id="PF02156">
    <property type="entry name" value="Glyco_hydro_26"/>
    <property type="match status" value="1"/>
</dbReference>
<dbReference type="PANTHER" id="PTHR40079">
    <property type="entry name" value="MANNAN ENDO-1,4-BETA-MANNOSIDASE E-RELATED"/>
    <property type="match status" value="1"/>
</dbReference>
<dbReference type="InterPro" id="IPR000805">
    <property type="entry name" value="Glyco_hydro_26"/>
</dbReference>
<accession>M7N9K9</accession>
<dbReference type="InterPro" id="IPR017853">
    <property type="entry name" value="GH"/>
</dbReference>
<dbReference type="EC" id="3.2.1.4" evidence="7"/>
<evidence type="ECO:0000256" key="2">
    <source>
        <dbReference type="ARBA" id="ARBA00022801"/>
    </source>
</evidence>
<feature type="transmembrane region" description="Helical" evidence="5">
    <location>
        <begin position="12"/>
        <end position="32"/>
    </location>
</feature>
<dbReference type="EMBL" id="AODQ01000014">
    <property type="protein sequence ID" value="EMR03957.1"/>
    <property type="molecule type" value="Genomic_DNA"/>
</dbReference>
<dbReference type="InterPro" id="IPR022790">
    <property type="entry name" value="GH26_dom"/>
</dbReference>
<keyword evidence="3 4" id="KW-0326">Glycosidase</keyword>
<protein>
    <submittedName>
        <fullName evidence="7">Endoglucanase H</fullName>
        <ecNumber evidence="7">3.2.1.4</ecNumber>
    </submittedName>
</protein>
<evidence type="ECO:0000256" key="1">
    <source>
        <dbReference type="ARBA" id="ARBA00007754"/>
    </source>
</evidence>
<dbReference type="SUPFAM" id="SSF51445">
    <property type="entry name" value="(Trans)glycosidases"/>
    <property type="match status" value="2"/>
</dbReference>
<dbReference type="RefSeq" id="WP_009194326.1">
    <property type="nucleotide sequence ID" value="NZ_AODQ01000014.1"/>
</dbReference>
<feature type="active site" description="Nucleophile" evidence="4">
    <location>
        <position position="285"/>
    </location>
</feature>
<evidence type="ECO:0000256" key="3">
    <source>
        <dbReference type="ARBA" id="ARBA00023295"/>
    </source>
</evidence>
<evidence type="ECO:0000313" key="7">
    <source>
        <dbReference type="EMBL" id="EMR03957.1"/>
    </source>
</evidence>
<dbReference type="PROSITE" id="PS51764">
    <property type="entry name" value="GH26"/>
    <property type="match status" value="1"/>
</dbReference>
<evidence type="ECO:0000259" key="6">
    <source>
        <dbReference type="PROSITE" id="PS51764"/>
    </source>
</evidence>
<evidence type="ECO:0000256" key="4">
    <source>
        <dbReference type="PROSITE-ProRule" id="PRU01100"/>
    </source>
</evidence>
<dbReference type="GO" id="GO:0016985">
    <property type="term" value="F:mannan endo-1,4-beta-mannosidase activity"/>
    <property type="evidence" value="ECO:0007669"/>
    <property type="project" value="InterPro"/>
</dbReference>
<dbReference type="Proteomes" id="UP000011910">
    <property type="component" value="Unassembled WGS sequence"/>
</dbReference>
<dbReference type="Pfam" id="PF02836">
    <property type="entry name" value="Glyco_hydro_2_C"/>
    <property type="match status" value="1"/>
</dbReference>
<keyword evidence="8" id="KW-1185">Reference proteome</keyword>